<accession>A0A2S5JEC7</accession>
<reference evidence="10 11" key="1">
    <citation type="submission" date="2018-01" db="EMBL/GenBank/DDBJ databases">
        <title>Genomic Encyclopedia of Archaeal and Bacterial Type Strains, Phase II (KMG-II): from individual species to whole genera.</title>
        <authorList>
            <person name="Goeker M."/>
        </authorList>
    </citation>
    <scope>NUCLEOTIDE SEQUENCE [LARGE SCALE GENOMIC DNA]</scope>
    <source>
        <strain evidence="10 11">DSM 12048</strain>
    </source>
</reference>
<feature type="domain" description="MmeI-like target recognition" evidence="7">
    <location>
        <begin position="639"/>
        <end position="839"/>
    </location>
</feature>
<dbReference type="Gene3D" id="3.40.50.150">
    <property type="entry name" value="Vaccinia Virus protein VP39"/>
    <property type="match status" value="1"/>
</dbReference>
<dbReference type="GO" id="GO:0009007">
    <property type="term" value="F:site-specific DNA-methyltransferase (adenine-specific) activity"/>
    <property type="evidence" value="ECO:0007669"/>
    <property type="project" value="UniProtKB-EC"/>
</dbReference>
<dbReference type="Pfam" id="PF20473">
    <property type="entry name" value="MmeI_Mtase"/>
    <property type="match status" value="1"/>
</dbReference>
<dbReference type="OrthoDB" id="9806213at2"/>
<dbReference type="SUPFAM" id="SSF53335">
    <property type="entry name" value="S-adenosyl-L-methionine-dependent methyltransferases"/>
    <property type="match status" value="1"/>
</dbReference>
<evidence type="ECO:0000256" key="2">
    <source>
        <dbReference type="ARBA" id="ARBA00022603"/>
    </source>
</evidence>
<dbReference type="GO" id="GO:0032259">
    <property type="term" value="P:methylation"/>
    <property type="evidence" value="ECO:0007669"/>
    <property type="project" value="UniProtKB-KW"/>
</dbReference>
<dbReference type="InterPro" id="IPR046819">
    <property type="entry name" value="MmeI_hel"/>
</dbReference>
<feature type="domain" description="MmeI-like C-terminal" evidence="8">
    <location>
        <begin position="850"/>
        <end position="924"/>
    </location>
</feature>
<feature type="domain" description="MmeI-like N-terminal" evidence="5">
    <location>
        <begin position="11"/>
        <end position="173"/>
    </location>
</feature>
<evidence type="ECO:0000256" key="4">
    <source>
        <dbReference type="ARBA" id="ARBA00047942"/>
    </source>
</evidence>
<dbReference type="EC" id="2.1.1.72" evidence="1"/>
<dbReference type="EMBL" id="PRDS01000009">
    <property type="protein sequence ID" value="PPB79771.1"/>
    <property type="molecule type" value="Genomic_DNA"/>
</dbReference>
<evidence type="ECO:0000259" key="9">
    <source>
        <dbReference type="Pfam" id="PF20473"/>
    </source>
</evidence>
<dbReference type="PROSITE" id="PS00092">
    <property type="entry name" value="N6_MTASE"/>
    <property type="match status" value="1"/>
</dbReference>
<evidence type="ECO:0000313" key="10">
    <source>
        <dbReference type="EMBL" id="PPB79771.1"/>
    </source>
</evidence>
<evidence type="ECO:0000256" key="1">
    <source>
        <dbReference type="ARBA" id="ARBA00011900"/>
    </source>
</evidence>
<dbReference type="InterPro" id="IPR046816">
    <property type="entry name" value="MmeI_Mtase"/>
</dbReference>
<evidence type="ECO:0000259" key="6">
    <source>
        <dbReference type="Pfam" id="PF20465"/>
    </source>
</evidence>
<sequence>MRLSWPEVRARAQQFADSWRGESYEKGEAQSFWNDFFQVFGVPRRRVAQFERQVQKLGGGTGFIDLFWKGVMLAEQKSAGRDLAQARQQALDYLDGLKDSELPRYIVLSDFQTFEMLDLETSEETQFSLEQLPDHVEKFGFILGVTPTTFRDEDPVNLEAAELVGRLHDALKDAGYSGHDLERFLVRIAFCLFADDTGIFERNLFVDTLESRTREDGSDTGPLLAQIFQVLNTPEDLRPRNLPADIAAFPYVNGELFAESLRIPSFDGDMREKLLEAARFDWSGISPAIFGALFQSVMDPQARRALGAHYTSEKNILKVIGPLFLDDLRDEFERIRVLKTGRRKRLEEFHARLASMTFFDPACGCGNFLVIAYRELRQLEIDLLKELQAEREDARTLEMDVQFMSRIDVDQFYGIEIEEFPARIAETALWMMDHIMNDRLGREFGKSFARIPLKKSPNIRHADALETDWDDLLPAERCNFLLGNPPFLGAKVQTPAQRAQVRRIARLGGSGGTLDFVAAWFIKAAEYAAKADKAGAAPPRIGFVATSSICQGEQVAQLWPILFGRGGVEISFAHRPFKWGNEARGVAQVHVVIVGLDRRGRAPKDKRLFLYPSITADPQEVSVPVITAYLTDGRRLADPHVVVKEEARPINGMPSIISGSQPIDDGHYILSEEEYRELEASKPAEARWFRPFIGAQEFLNGGRRWIVHPDSIPPAELRRLPGILERIRKVREFRSRSKRKQTLEKAQTPGDFNVTVIPDRPFLVLPEVSSERRDIMPIGWLEPPVIPSNKLRILPDATLAHFALLTSAMHMAWMRLVTGRLKSDYQYGIGIVYNTFPLPPGGLETLATPRIESLAQAVLDARAAHPQATLADLYDPDAMPADLRAAHRALDRAIDRLYRRQGFDTEIERAEHLLALYEAAAATLIRRPRRSRSR</sequence>
<name>A0A2S5JEC7_9RHOB</name>
<dbReference type="RefSeq" id="WP_104072271.1">
    <property type="nucleotide sequence ID" value="NZ_PRDS01000009.1"/>
</dbReference>
<evidence type="ECO:0000256" key="3">
    <source>
        <dbReference type="ARBA" id="ARBA00022679"/>
    </source>
</evidence>
<evidence type="ECO:0000259" key="5">
    <source>
        <dbReference type="Pfam" id="PF20464"/>
    </source>
</evidence>
<dbReference type="InterPro" id="IPR029063">
    <property type="entry name" value="SAM-dependent_MTases_sf"/>
</dbReference>
<dbReference type="InterPro" id="IPR046820">
    <property type="entry name" value="MmeI_TRD"/>
</dbReference>
<comment type="catalytic activity">
    <reaction evidence="4">
        <text>a 2'-deoxyadenosine in DNA + S-adenosyl-L-methionine = an N(6)-methyl-2'-deoxyadenosine in DNA + S-adenosyl-L-homocysteine + H(+)</text>
        <dbReference type="Rhea" id="RHEA:15197"/>
        <dbReference type="Rhea" id="RHEA-COMP:12418"/>
        <dbReference type="Rhea" id="RHEA-COMP:12419"/>
        <dbReference type="ChEBI" id="CHEBI:15378"/>
        <dbReference type="ChEBI" id="CHEBI:57856"/>
        <dbReference type="ChEBI" id="CHEBI:59789"/>
        <dbReference type="ChEBI" id="CHEBI:90615"/>
        <dbReference type="ChEBI" id="CHEBI:90616"/>
        <dbReference type="EC" id="2.1.1.72"/>
    </reaction>
</comment>
<dbReference type="InterPro" id="IPR046817">
    <property type="entry name" value="MmeI_N"/>
</dbReference>
<evidence type="ECO:0000259" key="8">
    <source>
        <dbReference type="Pfam" id="PF20467"/>
    </source>
</evidence>
<organism evidence="10 11">
    <name type="scientific">Albidovulum inexpectatum</name>
    <dbReference type="NCBI Taxonomy" id="196587"/>
    <lineage>
        <taxon>Bacteria</taxon>
        <taxon>Pseudomonadati</taxon>
        <taxon>Pseudomonadota</taxon>
        <taxon>Alphaproteobacteria</taxon>
        <taxon>Rhodobacterales</taxon>
        <taxon>Paracoccaceae</taxon>
        <taxon>Albidovulum</taxon>
    </lineage>
</organism>
<keyword evidence="11" id="KW-1185">Reference proteome</keyword>
<dbReference type="InterPro" id="IPR002052">
    <property type="entry name" value="DNA_methylase_N6_adenine_CS"/>
</dbReference>
<dbReference type="InterPro" id="IPR050953">
    <property type="entry name" value="N4_N6_ade-DNA_methylase"/>
</dbReference>
<dbReference type="GO" id="GO:0003676">
    <property type="term" value="F:nucleic acid binding"/>
    <property type="evidence" value="ECO:0007669"/>
    <property type="project" value="InterPro"/>
</dbReference>
<proteinExistence type="predicted"/>
<dbReference type="Proteomes" id="UP000239736">
    <property type="component" value="Unassembled WGS sequence"/>
</dbReference>
<protein>
    <recommendedName>
        <fullName evidence="1">site-specific DNA-methyltransferase (adenine-specific)</fullName>
        <ecNumber evidence="1">2.1.1.72</ecNumber>
    </recommendedName>
</protein>
<comment type="caution">
    <text evidence="10">The sequence shown here is derived from an EMBL/GenBank/DDBJ whole genome shotgun (WGS) entry which is preliminary data.</text>
</comment>
<keyword evidence="2" id="KW-0489">Methyltransferase</keyword>
<dbReference type="PANTHER" id="PTHR33841:SF1">
    <property type="entry name" value="DNA METHYLTRANSFERASE A"/>
    <property type="match status" value="1"/>
</dbReference>
<feature type="domain" description="MmeI-like DNA-methyltransferase" evidence="9">
    <location>
        <begin position="342"/>
        <end position="609"/>
    </location>
</feature>
<dbReference type="Pfam" id="PF20464">
    <property type="entry name" value="MmeI_N"/>
    <property type="match status" value="1"/>
</dbReference>
<dbReference type="Pfam" id="PF20465">
    <property type="entry name" value="MmeI_hel"/>
    <property type="match status" value="1"/>
</dbReference>
<evidence type="ECO:0000313" key="11">
    <source>
        <dbReference type="Proteomes" id="UP000239736"/>
    </source>
</evidence>
<gene>
    <name evidence="10" type="ORF">LV82_02562</name>
</gene>
<dbReference type="AlphaFoldDB" id="A0A2S5JEC7"/>
<dbReference type="PANTHER" id="PTHR33841">
    <property type="entry name" value="DNA METHYLTRANSFERASE YEEA-RELATED"/>
    <property type="match status" value="1"/>
</dbReference>
<keyword evidence="3" id="KW-0808">Transferase</keyword>
<evidence type="ECO:0000259" key="7">
    <source>
        <dbReference type="Pfam" id="PF20466"/>
    </source>
</evidence>
<dbReference type="InterPro" id="IPR046818">
    <property type="entry name" value="MmeI_C"/>
</dbReference>
<dbReference type="Pfam" id="PF20467">
    <property type="entry name" value="MmeI_C"/>
    <property type="match status" value="1"/>
</dbReference>
<feature type="domain" description="MmeI-like helicase spacer" evidence="6">
    <location>
        <begin position="179"/>
        <end position="257"/>
    </location>
</feature>
<dbReference type="Pfam" id="PF20466">
    <property type="entry name" value="MmeI_TRD"/>
    <property type="match status" value="1"/>
</dbReference>